<sequence>MDKEEKIFEGKTAEEAVETGLAAMGLAREDVEVEVLNPGKKKLFGFVPAQVKLTPVRKLTDGERAVEFLDGLFEHLEADITVTLAEESEKIVINLDGATKGIIGRRGEVIDAVQVLAGAVANTGRKNYMRVVVDCGNYREEREETLKRLAEKLAAKAVRLGKRVRLEPMNPYERRIIHAALVDSTEVTTKSEGKEPVRYVVIIPNNLKTFDRKPRNDRSDRGGRGGYKNDRNDRGGRGGKGGYKNDRRGYGEKREYPKRELPEEGTPESSGTSFKREGSSIPGYRKGGFNGFFGTYLGNVRDEDTAAPSAPETPDASGTAPATPDEE</sequence>
<keyword evidence="3 6" id="KW-0133">Cell shape</keyword>
<dbReference type="Pfam" id="PF01424">
    <property type="entry name" value="R3H"/>
    <property type="match status" value="1"/>
</dbReference>
<keyword evidence="1 6" id="KW-0963">Cytoplasm</keyword>
<comment type="subunit">
    <text evidence="6">Forms a complex with KhpA.</text>
</comment>
<dbReference type="AlphaFoldDB" id="A0A9D2K075"/>
<dbReference type="Proteomes" id="UP000824102">
    <property type="component" value="Unassembled WGS sequence"/>
</dbReference>
<dbReference type="GO" id="GO:0005737">
    <property type="term" value="C:cytoplasm"/>
    <property type="evidence" value="ECO:0007669"/>
    <property type="project" value="UniProtKB-SubCell"/>
</dbReference>
<dbReference type="InterPro" id="IPR038008">
    <property type="entry name" value="Jag_KH"/>
</dbReference>
<feature type="compositionally biased region" description="Basic and acidic residues" evidence="7">
    <location>
        <begin position="243"/>
        <end position="262"/>
    </location>
</feature>
<evidence type="ECO:0000313" key="9">
    <source>
        <dbReference type="EMBL" id="HIZ72369.1"/>
    </source>
</evidence>
<dbReference type="InterPro" id="IPR036867">
    <property type="entry name" value="R3H_dom_sf"/>
</dbReference>
<dbReference type="Pfam" id="PF14804">
    <property type="entry name" value="Jag_N"/>
    <property type="match status" value="1"/>
</dbReference>
<evidence type="ECO:0000256" key="3">
    <source>
        <dbReference type="ARBA" id="ARBA00022960"/>
    </source>
</evidence>
<dbReference type="PROSITE" id="PS51061">
    <property type="entry name" value="R3H"/>
    <property type="match status" value="1"/>
</dbReference>
<evidence type="ECO:0000256" key="1">
    <source>
        <dbReference type="ARBA" id="ARBA00022490"/>
    </source>
</evidence>
<protein>
    <recommendedName>
        <fullName evidence="6">RNA-binding protein KhpB</fullName>
    </recommendedName>
    <alternativeName>
        <fullName evidence="6">RNA-binding protein EloR</fullName>
    </alternativeName>
</protein>
<dbReference type="CDD" id="cd02414">
    <property type="entry name" value="KH-II_Jag"/>
    <property type="match status" value="1"/>
</dbReference>
<reference evidence="9" key="2">
    <citation type="submission" date="2021-04" db="EMBL/GenBank/DDBJ databases">
        <authorList>
            <person name="Gilroy R."/>
        </authorList>
    </citation>
    <scope>NUCLEOTIDE SEQUENCE</scope>
    <source>
        <strain evidence="9">ChiW7-2402</strain>
    </source>
</reference>
<dbReference type="InterPro" id="IPR039247">
    <property type="entry name" value="KhpB"/>
</dbReference>
<gene>
    <name evidence="6" type="primary">khpB</name>
    <name evidence="6" type="synonym">eloR</name>
    <name evidence="9" type="ORF">H9964_02170</name>
</gene>
<dbReference type="CDD" id="cd02644">
    <property type="entry name" value="R3H_jag"/>
    <property type="match status" value="1"/>
</dbReference>
<dbReference type="SMART" id="SM00393">
    <property type="entry name" value="R3H"/>
    <property type="match status" value="1"/>
</dbReference>
<feature type="region of interest" description="Disordered" evidence="7">
    <location>
        <begin position="210"/>
        <end position="327"/>
    </location>
</feature>
<dbReference type="InterPro" id="IPR034079">
    <property type="entry name" value="R3H_KhpB"/>
</dbReference>
<comment type="function">
    <text evidence="6">A probable RNA chaperone. Forms a complex with KhpA which binds to cellular RNA and controls its expression. Plays a role in peptidoglycan (PG) homeostasis and cell length regulation.</text>
</comment>
<dbReference type="InterPro" id="IPR001374">
    <property type="entry name" value="R3H_dom"/>
</dbReference>
<keyword evidence="2 6" id="KW-0694">RNA-binding</keyword>
<dbReference type="GO" id="GO:0009252">
    <property type="term" value="P:peptidoglycan biosynthetic process"/>
    <property type="evidence" value="ECO:0007669"/>
    <property type="project" value="UniProtKB-UniRule"/>
</dbReference>
<dbReference type="InterPro" id="IPR038247">
    <property type="entry name" value="Jag_N_dom_sf"/>
</dbReference>
<accession>A0A9D2K075</accession>
<keyword evidence="4 6" id="KW-0143">Chaperone</keyword>
<dbReference type="EMBL" id="DXBB01000041">
    <property type="protein sequence ID" value="HIZ72369.1"/>
    <property type="molecule type" value="Genomic_DNA"/>
</dbReference>
<dbReference type="Pfam" id="PF13083">
    <property type="entry name" value="KH_KhpA-B"/>
    <property type="match status" value="1"/>
</dbReference>
<feature type="domain" description="R3H" evidence="8">
    <location>
        <begin position="140"/>
        <end position="206"/>
    </location>
</feature>
<evidence type="ECO:0000259" key="8">
    <source>
        <dbReference type="PROSITE" id="PS51061"/>
    </source>
</evidence>
<dbReference type="GO" id="GO:0003723">
    <property type="term" value="F:RNA binding"/>
    <property type="evidence" value="ECO:0007669"/>
    <property type="project" value="UniProtKB-UniRule"/>
</dbReference>
<feature type="compositionally biased region" description="Basic and acidic residues" evidence="7">
    <location>
        <begin position="210"/>
        <end position="236"/>
    </location>
</feature>
<dbReference type="SUPFAM" id="SSF82708">
    <property type="entry name" value="R3H domain"/>
    <property type="match status" value="1"/>
</dbReference>
<evidence type="ECO:0000256" key="4">
    <source>
        <dbReference type="ARBA" id="ARBA00023186"/>
    </source>
</evidence>
<evidence type="ECO:0000256" key="6">
    <source>
        <dbReference type="HAMAP-Rule" id="MF_00867"/>
    </source>
</evidence>
<dbReference type="InterPro" id="IPR015946">
    <property type="entry name" value="KH_dom-like_a/b"/>
</dbReference>
<evidence type="ECO:0000256" key="2">
    <source>
        <dbReference type="ARBA" id="ARBA00022884"/>
    </source>
</evidence>
<comment type="domain">
    <text evidence="6">Has an N-terminal Jag-N domain and 2 RNA-binding domains (KH and R3H).</text>
</comment>
<keyword evidence="5 6" id="KW-0961">Cell wall biogenesis/degradation</keyword>
<evidence type="ECO:0000256" key="7">
    <source>
        <dbReference type="SAM" id="MobiDB-lite"/>
    </source>
</evidence>
<comment type="caution">
    <text evidence="9">The sequence shown here is derived from an EMBL/GenBank/DDBJ whole genome shotgun (WGS) entry which is preliminary data.</text>
</comment>
<dbReference type="HAMAP" id="MF_00867">
    <property type="entry name" value="KhpB"/>
    <property type="match status" value="1"/>
</dbReference>
<evidence type="ECO:0000313" key="10">
    <source>
        <dbReference type="Proteomes" id="UP000824102"/>
    </source>
</evidence>
<dbReference type="SMART" id="SM01245">
    <property type="entry name" value="Jag_N"/>
    <property type="match status" value="1"/>
</dbReference>
<organism evidence="9 10">
    <name type="scientific">Candidatus Gallimonas intestinavium</name>
    <dbReference type="NCBI Taxonomy" id="2838603"/>
    <lineage>
        <taxon>Bacteria</taxon>
        <taxon>Bacillati</taxon>
        <taxon>Bacillota</taxon>
        <taxon>Clostridia</taxon>
        <taxon>Candidatus Gallimonas</taxon>
    </lineage>
</organism>
<dbReference type="InterPro" id="IPR032782">
    <property type="entry name" value="KhpB_N"/>
</dbReference>
<dbReference type="PANTHER" id="PTHR35800">
    <property type="entry name" value="PROTEIN JAG"/>
    <property type="match status" value="1"/>
</dbReference>
<dbReference type="PANTHER" id="PTHR35800:SF1">
    <property type="entry name" value="RNA-BINDING PROTEIN KHPB"/>
    <property type="match status" value="1"/>
</dbReference>
<dbReference type="Gene3D" id="3.30.300.20">
    <property type="match status" value="1"/>
</dbReference>
<comment type="similarity">
    <text evidence="6">Belongs to the KhpB RNA-binding protein family.</text>
</comment>
<dbReference type="NCBIfam" id="NF041568">
    <property type="entry name" value="Jag_EloR"/>
    <property type="match status" value="1"/>
</dbReference>
<evidence type="ECO:0000256" key="5">
    <source>
        <dbReference type="ARBA" id="ARBA00023316"/>
    </source>
</evidence>
<proteinExistence type="inferred from homology"/>
<dbReference type="Gene3D" id="3.30.30.80">
    <property type="entry name" value="probable RNA-binding protein from clostridium symbiosum atcc 14940"/>
    <property type="match status" value="1"/>
</dbReference>
<comment type="subcellular location">
    <subcellularLocation>
        <location evidence="6">Cytoplasm</location>
    </subcellularLocation>
</comment>
<dbReference type="Gene3D" id="3.30.1370.50">
    <property type="entry name" value="R3H-like domain"/>
    <property type="match status" value="1"/>
</dbReference>
<comment type="caution">
    <text evidence="6">Lacks conserved residue(s) required for the propagation of feature annotation.</text>
</comment>
<dbReference type="GO" id="GO:0071555">
    <property type="term" value="P:cell wall organization"/>
    <property type="evidence" value="ECO:0007669"/>
    <property type="project" value="UniProtKB-KW"/>
</dbReference>
<reference evidence="9" key="1">
    <citation type="journal article" date="2021" name="PeerJ">
        <title>Extensive microbial diversity within the chicken gut microbiome revealed by metagenomics and culture.</title>
        <authorList>
            <person name="Gilroy R."/>
            <person name="Ravi A."/>
            <person name="Getino M."/>
            <person name="Pursley I."/>
            <person name="Horton D.L."/>
            <person name="Alikhan N.F."/>
            <person name="Baker D."/>
            <person name="Gharbi K."/>
            <person name="Hall N."/>
            <person name="Watson M."/>
            <person name="Adriaenssens E.M."/>
            <person name="Foster-Nyarko E."/>
            <person name="Jarju S."/>
            <person name="Secka A."/>
            <person name="Antonio M."/>
            <person name="Oren A."/>
            <person name="Chaudhuri R.R."/>
            <person name="La Ragione R."/>
            <person name="Hildebrand F."/>
            <person name="Pallen M.J."/>
        </authorList>
    </citation>
    <scope>NUCLEOTIDE SEQUENCE</scope>
    <source>
        <strain evidence="9">ChiW7-2402</strain>
    </source>
</reference>
<dbReference type="GO" id="GO:0008360">
    <property type="term" value="P:regulation of cell shape"/>
    <property type="evidence" value="ECO:0007669"/>
    <property type="project" value="UniProtKB-KW"/>
</dbReference>
<name>A0A9D2K075_9FIRM</name>